<keyword evidence="2" id="KW-1185">Reference proteome</keyword>
<evidence type="ECO:0000313" key="1">
    <source>
        <dbReference type="EMBL" id="TYB70787.1"/>
    </source>
</evidence>
<accession>A0A5D0QNM0</accession>
<evidence type="ECO:0000313" key="2">
    <source>
        <dbReference type="Proteomes" id="UP000324358"/>
    </source>
</evidence>
<reference evidence="1 2" key="1">
    <citation type="submission" date="2019-08" db="EMBL/GenBank/DDBJ databases">
        <title>Genomes of Antarctic Bizionia species.</title>
        <authorList>
            <person name="Bowman J.P."/>
        </authorList>
    </citation>
    <scope>NUCLEOTIDE SEQUENCE [LARGE SCALE GENOMIC DNA]</scope>
    <source>
        <strain evidence="1 2">APA-1</strain>
    </source>
</reference>
<protein>
    <submittedName>
        <fullName evidence="1">Uncharacterized protein</fullName>
    </submittedName>
</protein>
<proteinExistence type="predicted"/>
<organism evidence="1 2">
    <name type="scientific">Bizionia algoritergicola</name>
    <dbReference type="NCBI Taxonomy" id="291187"/>
    <lineage>
        <taxon>Bacteria</taxon>
        <taxon>Pseudomonadati</taxon>
        <taxon>Bacteroidota</taxon>
        <taxon>Flavobacteriia</taxon>
        <taxon>Flavobacteriales</taxon>
        <taxon>Flavobacteriaceae</taxon>
        <taxon>Bizionia</taxon>
    </lineage>
</organism>
<name>A0A5D0QNM0_9FLAO</name>
<sequence length="129" mass="15118">MKWDIKPNQSSIFYEDTSKSRSIKAIVIDVDNQTVKEIDIKNYIDYLQRLMKFYNYEEHQLTNDRDFIFINNDSDRNTNLMKAFFWTSNKNAIFGNAIIVKIPKSGDYNKLQSTKLSLEEVKGAVTFGE</sequence>
<dbReference type="AlphaFoldDB" id="A0A5D0QNM0"/>
<dbReference type="EMBL" id="VSKL01000007">
    <property type="protein sequence ID" value="TYB70787.1"/>
    <property type="molecule type" value="Genomic_DNA"/>
</dbReference>
<comment type="caution">
    <text evidence="1">The sequence shown here is derived from an EMBL/GenBank/DDBJ whole genome shotgun (WGS) entry which is preliminary data.</text>
</comment>
<gene>
    <name evidence="1" type="ORF">ES675_14850</name>
</gene>
<dbReference type="Proteomes" id="UP000324358">
    <property type="component" value="Unassembled WGS sequence"/>
</dbReference>
<dbReference type="RefSeq" id="WP_148367534.1">
    <property type="nucleotide sequence ID" value="NZ_VSKL01000007.1"/>
</dbReference>